<gene>
    <name evidence="3" type="primary">LOC113794309</name>
</gene>
<dbReference type="RefSeq" id="XP_027200221.1">
    <property type="nucleotide sequence ID" value="XM_027344420.1"/>
</dbReference>
<keyword evidence="2" id="KW-1185">Reference proteome</keyword>
<dbReference type="OrthoDB" id="10255000at2759"/>
<evidence type="ECO:0000256" key="1">
    <source>
        <dbReference type="SAM" id="Coils"/>
    </source>
</evidence>
<dbReference type="GeneID" id="113794309"/>
<dbReference type="KEGG" id="dpte:113794309"/>
<organism evidence="2 3">
    <name type="scientific">Dermatophagoides pteronyssinus</name>
    <name type="common">European house dust mite</name>
    <dbReference type="NCBI Taxonomy" id="6956"/>
    <lineage>
        <taxon>Eukaryota</taxon>
        <taxon>Metazoa</taxon>
        <taxon>Ecdysozoa</taxon>
        <taxon>Arthropoda</taxon>
        <taxon>Chelicerata</taxon>
        <taxon>Arachnida</taxon>
        <taxon>Acari</taxon>
        <taxon>Acariformes</taxon>
        <taxon>Sarcoptiformes</taxon>
        <taxon>Astigmata</taxon>
        <taxon>Psoroptidia</taxon>
        <taxon>Analgoidea</taxon>
        <taxon>Pyroglyphidae</taxon>
        <taxon>Dermatophagoidinae</taxon>
        <taxon>Dermatophagoides</taxon>
    </lineage>
</organism>
<evidence type="ECO:0000313" key="2">
    <source>
        <dbReference type="Proteomes" id="UP000515146"/>
    </source>
</evidence>
<dbReference type="Proteomes" id="UP000515146">
    <property type="component" value="Unplaced"/>
</dbReference>
<sequence length="330" mass="38632">MFLKFESTVLTSLIELNFSKKMDQPSIDNDQQHSIALDQYNGSTCLEISQSDTLPSISFDENLQQPAKEFFLKDLHDKISNLREENFDLKMKLYLLENNDNLINGNSELKQKVIKEFDRKNGEIKNLKSTLSDKETEIKKLQILREEKSNDNKFRHENKKLKMKLLELFNAYSDLYKHLRAADNTDFDSKLIQKLDSSSKIIEKTKNFLIENGINPNKMIELNNNDGKCSFVNQSTQTILDNLIYSKTNNVQTTKCCTTENLREIINDFRNNKLNYKTFLERLDQIIVQQQDQPIQNDDLEFKHKLYSSLLIQLDNLDQLNLKISSKQQN</sequence>
<dbReference type="InParanoid" id="A0A6P6Y5E1"/>
<dbReference type="AlphaFoldDB" id="A0A6P6Y5E1"/>
<keyword evidence="1" id="KW-0175">Coiled coil</keyword>
<protein>
    <submittedName>
        <fullName evidence="3">Uncharacterized protein LOC113794309</fullName>
    </submittedName>
</protein>
<name>A0A6P6Y5E1_DERPT</name>
<evidence type="ECO:0000313" key="3">
    <source>
        <dbReference type="RefSeq" id="XP_027200221.1"/>
    </source>
</evidence>
<feature type="coiled-coil region" evidence="1">
    <location>
        <begin position="117"/>
        <end position="151"/>
    </location>
</feature>
<dbReference type="OMA" id="ERKLAYW"/>
<accession>A0A6P6Y5E1</accession>
<reference evidence="3" key="1">
    <citation type="submission" date="2025-08" db="UniProtKB">
        <authorList>
            <consortium name="RefSeq"/>
        </authorList>
    </citation>
    <scope>IDENTIFICATION</scope>
    <source>
        <strain evidence="3">Airmid</strain>
    </source>
</reference>
<proteinExistence type="predicted"/>